<evidence type="ECO:0000256" key="1">
    <source>
        <dbReference type="ARBA" id="ARBA00004141"/>
    </source>
</evidence>
<keyword evidence="3 7" id="KW-0812">Transmembrane</keyword>
<proteinExistence type="inferred from homology"/>
<feature type="transmembrane region" description="Helical" evidence="7">
    <location>
        <begin position="115"/>
        <end position="135"/>
    </location>
</feature>
<sequence length="276" mass="30460">MTEHNGRGGWANVTEPSPYPSAEDLENRGEFNAVTTGVTNFLDVTRPLLFTSLAFTTLSMCILVHALRIRFAPRKNKNVDDHVFLLYMAAILTAVPGLSYGAMWATASWTDRSFFTYRFADWLFTAPLMLFMLAYDANCQAYALQLLGVVFAGLAAACPLLNHLSGFDFFDSYFLWLGIAFTLPLFHLMWTQLPENRLEASKKGKDRRLTLLAFLLTGAMIAFLISGCMLEGASTLVAEVMILVIVDLITKGVFALSYVVVAPEEVALGEEGGVLI</sequence>
<dbReference type="AlphaFoldDB" id="A0A0G4FML8"/>
<name>A0A0G4FML8_9ALVE</name>
<feature type="region of interest" description="Disordered" evidence="6">
    <location>
        <begin position="1"/>
        <end position="22"/>
    </location>
</feature>
<dbReference type="Gene3D" id="1.20.1070.10">
    <property type="entry name" value="Rhodopsin 7-helix transmembrane proteins"/>
    <property type="match status" value="1"/>
</dbReference>
<feature type="transmembrane region" description="Helical" evidence="7">
    <location>
        <begin position="173"/>
        <end position="190"/>
    </location>
</feature>
<protein>
    <submittedName>
        <fullName evidence="8">Uncharacterized protein</fullName>
    </submittedName>
</protein>
<dbReference type="Pfam" id="PF01036">
    <property type="entry name" value="Bac_rhodopsin"/>
    <property type="match status" value="1"/>
</dbReference>
<evidence type="ECO:0000256" key="7">
    <source>
        <dbReference type="SAM" id="Phobius"/>
    </source>
</evidence>
<reference evidence="8" key="1">
    <citation type="submission" date="2014-11" db="EMBL/GenBank/DDBJ databases">
        <authorList>
            <person name="Otto D Thomas"/>
            <person name="Naeem Raeece"/>
        </authorList>
    </citation>
    <scope>NUCLEOTIDE SEQUENCE</scope>
</reference>
<feature type="transmembrane region" description="Helical" evidence="7">
    <location>
        <begin position="48"/>
        <end position="71"/>
    </location>
</feature>
<evidence type="ECO:0000256" key="6">
    <source>
        <dbReference type="SAM" id="MobiDB-lite"/>
    </source>
</evidence>
<dbReference type="SUPFAM" id="SSF81321">
    <property type="entry name" value="Family A G protein-coupled receptor-like"/>
    <property type="match status" value="1"/>
</dbReference>
<dbReference type="GO" id="GO:0016020">
    <property type="term" value="C:membrane"/>
    <property type="evidence" value="ECO:0007669"/>
    <property type="project" value="UniProtKB-SubCell"/>
</dbReference>
<accession>A0A0G4FML8</accession>
<evidence type="ECO:0000256" key="2">
    <source>
        <dbReference type="ARBA" id="ARBA00008130"/>
    </source>
</evidence>
<dbReference type="EMBL" id="CDMZ01000490">
    <property type="protein sequence ID" value="CEM15471.1"/>
    <property type="molecule type" value="Genomic_DNA"/>
</dbReference>
<dbReference type="SMART" id="SM01021">
    <property type="entry name" value="Bac_rhodopsin"/>
    <property type="match status" value="1"/>
</dbReference>
<feature type="transmembrane region" description="Helical" evidence="7">
    <location>
        <begin position="83"/>
        <end position="103"/>
    </location>
</feature>
<evidence type="ECO:0000256" key="4">
    <source>
        <dbReference type="ARBA" id="ARBA00022989"/>
    </source>
</evidence>
<evidence type="ECO:0000256" key="3">
    <source>
        <dbReference type="ARBA" id="ARBA00022692"/>
    </source>
</evidence>
<dbReference type="VEuPathDB" id="CryptoDB:Cvel_17823"/>
<comment type="similarity">
    <text evidence="2">Belongs to the archaeal/bacterial/fungal opsin family.</text>
</comment>
<feature type="transmembrane region" description="Helical" evidence="7">
    <location>
        <begin position="211"/>
        <end position="234"/>
    </location>
</feature>
<organism evidence="8">
    <name type="scientific">Chromera velia CCMP2878</name>
    <dbReference type="NCBI Taxonomy" id="1169474"/>
    <lineage>
        <taxon>Eukaryota</taxon>
        <taxon>Sar</taxon>
        <taxon>Alveolata</taxon>
        <taxon>Colpodellida</taxon>
        <taxon>Chromeraceae</taxon>
        <taxon>Chromera</taxon>
    </lineage>
</organism>
<comment type="subcellular location">
    <subcellularLocation>
        <location evidence="1">Membrane</location>
        <topology evidence="1">Multi-pass membrane protein</topology>
    </subcellularLocation>
</comment>
<evidence type="ECO:0000256" key="5">
    <source>
        <dbReference type="ARBA" id="ARBA00023136"/>
    </source>
</evidence>
<keyword evidence="5 7" id="KW-0472">Membrane</keyword>
<keyword evidence="4 7" id="KW-1133">Transmembrane helix</keyword>
<feature type="transmembrane region" description="Helical" evidence="7">
    <location>
        <begin position="142"/>
        <end position="161"/>
    </location>
</feature>
<gene>
    <name evidence="8" type="ORF">Cvel_17823</name>
</gene>
<feature type="transmembrane region" description="Helical" evidence="7">
    <location>
        <begin position="240"/>
        <end position="261"/>
    </location>
</feature>
<dbReference type="InterPro" id="IPR001425">
    <property type="entry name" value="Arc/bac/fun_rhodopsins"/>
</dbReference>
<evidence type="ECO:0000313" key="8">
    <source>
        <dbReference type="EMBL" id="CEM15471.1"/>
    </source>
</evidence>